<gene>
    <name evidence="1" type="ORF">I4F81_000132</name>
</gene>
<name>A0ACC3BHZ8_PYRYE</name>
<reference evidence="1" key="1">
    <citation type="submission" date="2019-11" db="EMBL/GenBank/DDBJ databases">
        <title>Nori genome reveals adaptations in red seaweeds to the harsh intertidal environment.</title>
        <authorList>
            <person name="Wang D."/>
            <person name="Mao Y."/>
        </authorList>
    </citation>
    <scope>NUCLEOTIDE SEQUENCE</scope>
    <source>
        <tissue evidence="1">Gametophyte</tissue>
    </source>
</reference>
<accession>A0ACC3BHZ8</accession>
<comment type="caution">
    <text evidence="1">The sequence shown here is derived from an EMBL/GenBank/DDBJ whole genome shotgun (WGS) entry which is preliminary data.</text>
</comment>
<protein>
    <submittedName>
        <fullName evidence="1">Uncharacterized protein</fullName>
    </submittedName>
</protein>
<organism evidence="1 2">
    <name type="scientific">Pyropia yezoensis</name>
    <name type="common">Susabi-nori</name>
    <name type="synonym">Porphyra yezoensis</name>
    <dbReference type="NCBI Taxonomy" id="2788"/>
    <lineage>
        <taxon>Eukaryota</taxon>
        <taxon>Rhodophyta</taxon>
        <taxon>Bangiophyceae</taxon>
        <taxon>Bangiales</taxon>
        <taxon>Bangiaceae</taxon>
        <taxon>Pyropia</taxon>
    </lineage>
</organism>
<keyword evidence="2" id="KW-1185">Reference proteome</keyword>
<sequence>MMSDDQDTRVSLDGTASDDGSDCSCISQPRAAARETAATGAATVAAVADVQRGGLHHLDGSGSPRAQPPATMDADSLRHGRAEDVPLPPPADAMRRPVASTTAGPMLPQPPPASAMCPPDALVAAAAAAVAAAAVAAPASPLGGAPHLATAVHGGAGDGDLAPRPAIDTWSAAASGAPPPPTPPPDVVLSAGAGDSLSDLQVVDSVKQSGGPPVKPRRLRLPLGRGAPPLKGPPAASDGWWVVARLRSTRWVSVGTSWLLPDGAFLVWRVAFFLATSTGLGVLIIGASPLERSGLASTVVTDALTVQLTAAFLLLVPPIARAVTGPHEDELDGSRSARTLWALGAIFAQLVVTNAFFVVVVLSTLSALLPHLRVVEALAPDGSVVGGWRVTAALAVGGGAAFAELVLDCVPYRLGVVALGEAILLGYLLLSAVGVGAPAVLTDGSLLGGRLDAGKVAALAMGMGAWYAGCGVVAMGAQRARSAAAARLERYKYNKEVLGACGGGGYVGDYA</sequence>
<proteinExistence type="predicted"/>
<evidence type="ECO:0000313" key="1">
    <source>
        <dbReference type="EMBL" id="KAK1857515.1"/>
    </source>
</evidence>
<dbReference type="EMBL" id="CM020618">
    <property type="protein sequence ID" value="KAK1857515.1"/>
    <property type="molecule type" value="Genomic_DNA"/>
</dbReference>
<dbReference type="Proteomes" id="UP000798662">
    <property type="component" value="Chromosome 1"/>
</dbReference>
<evidence type="ECO:0000313" key="2">
    <source>
        <dbReference type="Proteomes" id="UP000798662"/>
    </source>
</evidence>